<comment type="caution">
    <text evidence="2">The sequence shown here is derived from an EMBL/GenBank/DDBJ whole genome shotgun (WGS) entry which is preliminary data.</text>
</comment>
<keyword evidence="1" id="KW-0472">Membrane</keyword>
<dbReference type="Proteomes" id="UP001139450">
    <property type="component" value="Unassembled WGS sequence"/>
</dbReference>
<evidence type="ECO:0000313" key="2">
    <source>
        <dbReference type="EMBL" id="MCJ8208125.1"/>
    </source>
</evidence>
<keyword evidence="1" id="KW-1133">Transmembrane helix</keyword>
<name>A0A9X2B7W4_9SPHI</name>
<gene>
    <name evidence="2" type="ORF">MUY27_00300</name>
</gene>
<organism evidence="2 3">
    <name type="scientific">Mucilaginibacter straminoryzae</name>
    <dbReference type="NCBI Taxonomy" id="2932774"/>
    <lineage>
        <taxon>Bacteria</taxon>
        <taxon>Pseudomonadati</taxon>
        <taxon>Bacteroidota</taxon>
        <taxon>Sphingobacteriia</taxon>
        <taxon>Sphingobacteriales</taxon>
        <taxon>Sphingobacteriaceae</taxon>
        <taxon>Mucilaginibacter</taxon>
    </lineage>
</organism>
<keyword evidence="3" id="KW-1185">Reference proteome</keyword>
<feature type="transmembrane region" description="Helical" evidence="1">
    <location>
        <begin position="78"/>
        <end position="100"/>
    </location>
</feature>
<keyword evidence="1" id="KW-0812">Transmembrane</keyword>
<evidence type="ECO:0000256" key="1">
    <source>
        <dbReference type="SAM" id="Phobius"/>
    </source>
</evidence>
<dbReference type="AlphaFoldDB" id="A0A9X2B7W4"/>
<protein>
    <submittedName>
        <fullName evidence="2">Uncharacterized protein</fullName>
    </submittedName>
</protein>
<proteinExistence type="predicted"/>
<reference evidence="2" key="1">
    <citation type="submission" date="2022-04" db="EMBL/GenBank/DDBJ databases">
        <title>Mucilaginibacter sp. RS28 isolated from freshwater.</title>
        <authorList>
            <person name="Ko S.-R."/>
        </authorList>
    </citation>
    <scope>NUCLEOTIDE SEQUENCE</scope>
    <source>
        <strain evidence="2">RS28</strain>
    </source>
</reference>
<evidence type="ECO:0000313" key="3">
    <source>
        <dbReference type="Proteomes" id="UP001139450"/>
    </source>
</evidence>
<accession>A0A9X2B7W4</accession>
<dbReference type="RefSeq" id="WP_245127963.1">
    <property type="nucleotide sequence ID" value="NZ_JALJEJ010000001.1"/>
</dbReference>
<dbReference type="EMBL" id="JALJEJ010000001">
    <property type="protein sequence ID" value="MCJ8208125.1"/>
    <property type="molecule type" value="Genomic_DNA"/>
</dbReference>
<sequence length="166" mass="18942">MAFIHQTFCCAKGLTFLFLIAYTKQLIAVGIFACSCFFNENGKKGQLRFCPGSDCYRGPKDYGITRPLLRRSLGLRHLFRFLLDVFGATFFAFFFSVFSFEKSFSGQAAKKGMSKKQKFTFKTNAKWHTTSILTSRQANTVFSAYSKKHGTGWGRSYRITPQAPRR</sequence>
<feature type="transmembrane region" description="Helical" evidence="1">
    <location>
        <begin position="16"/>
        <end position="38"/>
    </location>
</feature>